<sequence>MTGGTSVEAVEDFSSRVAQWYAEQGLTPRADADDRERSLAVFHDLSYEAELELITALADWIRTRYDAGFGAVGWPESFGGAGLSAEHEAVLARIESEYEVPSPHELMSVTLHLIAPTLRVFDRTPEMRALISPMLRGDVLACQLFSEPGAGSDLASLATRARREGDEWVITGQKVWTSGARFAQWGELLARTDPDVPKHRGITAFMVPLDAAGIEVRPLRQMSGGSSFNEVFLEEVRIPDAYRIGDVGDGWKVALTTLGFERNSSGENTDVGGSVDQVISLARATGALDDQVLRQKLADLLISHRLAEVSSARDAVAGDPTGVLGSMRKLQWTQRLTQMSDFVIDALEGDLAVDCGAPQSFAWTEHVLGAPGYRIAGGSDEIQRNLIAERYLGLPAEPRGDKNTPWRDIPR</sequence>
<dbReference type="InterPro" id="IPR006091">
    <property type="entry name" value="Acyl-CoA_Oxase/DH_mid-dom"/>
</dbReference>
<dbReference type="FunFam" id="2.40.110.10:FF:000011">
    <property type="entry name" value="Acyl-CoA dehydrogenase FadE34"/>
    <property type="match status" value="1"/>
</dbReference>
<dbReference type="SUPFAM" id="SSF56645">
    <property type="entry name" value="Acyl-CoA dehydrogenase NM domain-like"/>
    <property type="match status" value="1"/>
</dbReference>
<dbReference type="GO" id="GO:0050660">
    <property type="term" value="F:flavin adenine dinucleotide binding"/>
    <property type="evidence" value="ECO:0007669"/>
    <property type="project" value="InterPro"/>
</dbReference>
<evidence type="ECO:0000313" key="9">
    <source>
        <dbReference type="EMBL" id="MBB4134239.1"/>
    </source>
</evidence>
<dbReference type="InterPro" id="IPR046373">
    <property type="entry name" value="Acyl-CoA_Oxase/DH_mid-dom_sf"/>
</dbReference>
<evidence type="ECO:0000259" key="8">
    <source>
        <dbReference type="Pfam" id="PF02770"/>
    </source>
</evidence>
<dbReference type="Proteomes" id="UP000551501">
    <property type="component" value="Unassembled WGS sequence"/>
</dbReference>
<dbReference type="InterPro" id="IPR009075">
    <property type="entry name" value="AcylCo_DH/oxidase_C"/>
</dbReference>
<dbReference type="InterPro" id="IPR036250">
    <property type="entry name" value="AcylCo_DH-like_C"/>
</dbReference>
<organism evidence="9 10">
    <name type="scientific">Gordonia humi</name>
    <dbReference type="NCBI Taxonomy" id="686429"/>
    <lineage>
        <taxon>Bacteria</taxon>
        <taxon>Bacillati</taxon>
        <taxon>Actinomycetota</taxon>
        <taxon>Actinomycetes</taxon>
        <taxon>Mycobacteriales</taxon>
        <taxon>Gordoniaceae</taxon>
        <taxon>Gordonia</taxon>
    </lineage>
</organism>
<proteinExistence type="inferred from homology"/>
<keyword evidence="3 6" id="KW-0285">Flavoprotein</keyword>
<dbReference type="PANTHER" id="PTHR43292:SF4">
    <property type="entry name" value="ACYL-COA DEHYDROGENASE FADE34"/>
    <property type="match status" value="1"/>
</dbReference>
<dbReference type="Gene3D" id="1.10.540.10">
    <property type="entry name" value="Acyl-CoA dehydrogenase/oxidase, N-terminal domain"/>
    <property type="match status" value="1"/>
</dbReference>
<dbReference type="InterPro" id="IPR052161">
    <property type="entry name" value="Mycobact_Acyl-CoA_DH"/>
</dbReference>
<comment type="cofactor">
    <cofactor evidence="1 6">
        <name>FAD</name>
        <dbReference type="ChEBI" id="CHEBI:57692"/>
    </cofactor>
</comment>
<dbReference type="Gene3D" id="1.20.140.10">
    <property type="entry name" value="Butyryl-CoA Dehydrogenase, subunit A, domain 3"/>
    <property type="match status" value="1"/>
</dbReference>
<dbReference type="Pfam" id="PF00441">
    <property type="entry name" value="Acyl-CoA_dh_1"/>
    <property type="match status" value="1"/>
</dbReference>
<name>A0A840EZ05_9ACTN</name>
<accession>A0A840EZ05</accession>
<protein>
    <submittedName>
        <fullName evidence="9">Alkylation response protein AidB-like acyl-CoA dehydrogenase</fullName>
    </submittedName>
</protein>
<evidence type="ECO:0000256" key="6">
    <source>
        <dbReference type="RuleBase" id="RU362125"/>
    </source>
</evidence>
<evidence type="ECO:0000259" key="7">
    <source>
        <dbReference type="Pfam" id="PF00441"/>
    </source>
</evidence>
<dbReference type="Gene3D" id="2.40.110.10">
    <property type="entry name" value="Butyryl-CoA Dehydrogenase, subunit A, domain 2"/>
    <property type="match status" value="1"/>
</dbReference>
<comment type="caution">
    <text evidence="9">The sequence shown here is derived from an EMBL/GenBank/DDBJ whole genome shotgun (WGS) entry which is preliminary data.</text>
</comment>
<evidence type="ECO:0000256" key="4">
    <source>
        <dbReference type="ARBA" id="ARBA00022827"/>
    </source>
</evidence>
<dbReference type="InterPro" id="IPR037069">
    <property type="entry name" value="AcylCoA_DH/ox_N_sf"/>
</dbReference>
<keyword evidence="5 6" id="KW-0560">Oxidoreductase</keyword>
<dbReference type="PANTHER" id="PTHR43292">
    <property type="entry name" value="ACYL-COA DEHYDROGENASE"/>
    <property type="match status" value="1"/>
</dbReference>
<dbReference type="GO" id="GO:0016627">
    <property type="term" value="F:oxidoreductase activity, acting on the CH-CH group of donors"/>
    <property type="evidence" value="ECO:0007669"/>
    <property type="project" value="InterPro"/>
</dbReference>
<dbReference type="RefSeq" id="WP_183369438.1">
    <property type="nucleotide sequence ID" value="NZ_BAABHL010000129.1"/>
</dbReference>
<feature type="domain" description="Acyl-CoA dehydrogenase/oxidase C-terminal" evidence="7">
    <location>
        <begin position="248"/>
        <end position="391"/>
    </location>
</feature>
<gene>
    <name evidence="9" type="ORF">BKA16_000791</name>
</gene>
<dbReference type="EMBL" id="JACIFP010000001">
    <property type="protein sequence ID" value="MBB4134239.1"/>
    <property type="molecule type" value="Genomic_DNA"/>
</dbReference>
<evidence type="ECO:0000313" key="10">
    <source>
        <dbReference type="Proteomes" id="UP000551501"/>
    </source>
</evidence>
<reference evidence="9 10" key="1">
    <citation type="submission" date="2020-08" db="EMBL/GenBank/DDBJ databases">
        <title>Sequencing the genomes of 1000 actinobacteria strains.</title>
        <authorList>
            <person name="Klenk H.-P."/>
        </authorList>
    </citation>
    <scope>NUCLEOTIDE SEQUENCE [LARGE SCALE GENOMIC DNA]</scope>
    <source>
        <strain evidence="9 10">DSM 45298</strain>
    </source>
</reference>
<evidence type="ECO:0000256" key="1">
    <source>
        <dbReference type="ARBA" id="ARBA00001974"/>
    </source>
</evidence>
<dbReference type="Pfam" id="PF02770">
    <property type="entry name" value="Acyl-CoA_dh_M"/>
    <property type="match status" value="1"/>
</dbReference>
<dbReference type="GO" id="GO:0005886">
    <property type="term" value="C:plasma membrane"/>
    <property type="evidence" value="ECO:0007669"/>
    <property type="project" value="TreeGrafter"/>
</dbReference>
<evidence type="ECO:0000256" key="2">
    <source>
        <dbReference type="ARBA" id="ARBA00009347"/>
    </source>
</evidence>
<comment type="similarity">
    <text evidence="2 6">Belongs to the acyl-CoA dehydrogenase family.</text>
</comment>
<dbReference type="InterPro" id="IPR009100">
    <property type="entry name" value="AcylCoA_DH/oxidase_NM_dom_sf"/>
</dbReference>
<dbReference type="AlphaFoldDB" id="A0A840EZ05"/>
<keyword evidence="4 6" id="KW-0274">FAD</keyword>
<evidence type="ECO:0000256" key="3">
    <source>
        <dbReference type="ARBA" id="ARBA00022630"/>
    </source>
</evidence>
<keyword evidence="10" id="KW-1185">Reference proteome</keyword>
<evidence type="ECO:0000256" key="5">
    <source>
        <dbReference type="ARBA" id="ARBA00023002"/>
    </source>
</evidence>
<dbReference type="SUPFAM" id="SSF47203">
    <property type="entry name" value="Acyl-CoA dehydrogenase C-terminal domain-like"/>
    <property type="match status" value="1"/>
</dbReference>
<feature type="domain" description="Acyl-CoA oxidase/dehydrogenase middle" evidence="8">
    <location>
        <begin position="142"/>
        <end position="234"/>
    </location>
</feature>